<evidence type="ECO:0000256" key="3">
    <source>
        <dbReference type="ARBA" id="ARBA00022683"/>
    </source>
</evidence>
<name>A0A2N5ZI85_MUIH1</name>
<evidence type="ECO:0000259" key="4">
    <source>
        <dbReference type="PROSITE" id="PS51350"/>
    </source>
</evidence>
<dbReference type="NCBIfam" id="TIGR01003">
    <property type="entry name" value="PTS_HPr_family"/>
    <property type="match status" value="1"/>
</dbReference>
<dbReference type="CDD" id="cd00367">
    <property type="entry name" value="PTS-HPr_like"/>
    <property type="match status" value="1"/>
</dbReference>
<dbReference type="PROSITE" id="PS51350">
    <property type="entry name" value="PTS_HPR_DOM"/>
    <property type="match status" value="1"/>
</dbReference>
<evidence type="ECO:0000256" key="2">
    <source>
        <dbReference type="ARBA" id="ARBA00022490"/>
    </source>
</evidence>
<dbReference type="InterPro" id="IPR001020">
    <property type="entry name" value="PTS_HPr_His_P_site"/>
</dbReference>
<dbReference type="PROSITE" id="PS00369">
    <property type="entry name" value="PTS_HPR_HIS"/>
    <property type="match status" value="1"/>
</dbReference>
<dbReference type="InterPro" id="IPR050399">
    <property type="entry name" value="HPr"/>
</dbReference>
<protein>
    <submittedName>
        <fullName evidence="5">HPr family phosphocarrier protein</fullName>
    </submittedName>
</protein>
<dbReference type="InterPro" id="IPR035895">
    <property type="entry name" value="HPr-like_sf"/>
</dbReference>
<evidence type="ECO:0000313" key="6">
    <source>
        <dbReference type="Proteomes" id="UP000234857"/>
    </source>
</evidence>
<comment type="subcellular location">
    <subcellularLocation>
        <location evidence="1">Cytoplasm</location>
    </subcellularLocation>
</comment>
<dbReference type="InterPro" id="IPR000032">
    <property type="entry name" value="HPr-like"/>
</dbReference>
<dbReference type="EMBL" id="PKTG01000064">
    <property type="protein sequence ID" value="PLX18332.1"/>
    <property type="molecule type" value="Genomic_DNA"/>
</dbReference>
<dbReference type="PANTHER" id="PTHR33705:SF2">
    <property type="entry name" value="PHOSPHOCARRIER PROTEIN NPR"/>
    <property type="match status" value="1"/>
</dbReference>
<gene>
    <name evidence="5" type="ORF">C0601_04760</name>
</gene>
<proteinExistence type="predicted"/>
<dbReference type="SUPFAM" id="SSF55594">
    <property type="entry name" value="HPr-like"/>
    <property type="match status" value="1"/>
</dbReference>
<evidence type="ECO:0000256" key="1">
    <source>
        <dbReference type="ARBA" id="ARBA00004496"/>
    </source>
</evidence>
<dbReference type="Gene3D" id="3.30.1340.10">
    <property type="entry name" value="HPr-like"/>
    <property type="match status" value="1"/>
</dbReference>
<dbReference type="AlphaFoldDB" id="A0A2N5ZI85"/>
<comment type="caution">
    <text evidence="5">The sequence shown here is derived from an EMBL/GenBank/DDBJ whole genome shotgun (WGS) entry which is preliminary data.</text>
</comment>
<dbReference type="PRINTS" id="PR00107">
    <property type="entry name" value="PHOSPHOCPHPR"/>
</dbReference>
<feature type="domain" description="HPr" evidence="4">
    <location>
        <begin position="1"/>
        <end position="89"/>
    </location>
</feature>
<dbReference type="PANTHER" id="PTHR33705">
    <property type="entry name" value="PHOSPHOCARRIER PROTEIN HPR"/>
    <property type="match status" value="1"/>
</dbReference>
<keyword evidence="3" id="KW-0598">Phosphotransferase system</keyword>
<evidence type="ECO:0000313" key="5">
    <source>
        <dbReference type="EMBL" id="PLX18332.1"/>
    </source>
</evidence>
<organism evidence="5 6">
    <name type="scientific">Muiribacterium halophilum</name>
    <dbReference type="NCBI Taxonomy" id="2053465"/>
    <lineage>
        <taxon>Bacteria</taxon>
        <taxon>Candidatus Muiribacteriota</taxon>
        <taxon>Candidatus Muiribacteriia</taxon>
        <taxon>Candidatus Muiribacteriales</taxon>
        <taxon>Candidatus Muiribacteriaceae</taxon>
        <taxon>Candidatus Muiribacterium</taxon>
    </lineage>
</organism>
<reference evidence="5 6" key="1">
    <citation type="submission" date="2017-11" db="EMBL/GenBank/DDBJ databases">
        <title>Genome-resolved metagenomics identifies genetic mobility, metabolic interactions, and unexpected diversity in perchlorate-reducing communities.</title>
        <authorList>
            <person name="Barnum T.P."/>
            <person name="Figueroa I.A."/>
            <person name="Carlstrom C.I."/>
            <person name="Lucas L.N."/>
            <person name="Engelbrektson A.L."/>
            <person name="Coates J.D."/>
        </authorList>
    </citation>
    <scope>NUCLEOTIDE SEQUENCE [LARGE SCALE GENOMIC DNA]</scope>
    <source>
        <strain evidence="5">BM706</strain>
    </source>
</reference>
<dbReference type="GO" id="GO:0009401">
    <property type="term" value="P:phosphoenolpyruvate-dependent sugar phosphotransferase system"/>
    <property type="evidence" value="ECO:0007669"/>
    <property type="project" value="UniProtKB-KW"/>
</dbReference>
<dbReference type="Pfam" id="PF00381">
    <property type="entry name" value="PTS-HPr"/>
    <property type="match status" value="1"/>
</dbReference>
<sequence length="89" mass="9638">MPESKVKIINKLGIHARPASMIVELCSKYDGDIKLEANGMHADAKSILSIMMLAAEKGTAVKISVNGTSDDEGVLNRLNEMFEKGFGEE</sequence>
<keyword evidence="2" id="KW-0963">Cytoplasm</keyword>
<dbReference type="GO" id="GO:0005737">
    <property type="term" value="C:cytoplasm"/>
    <property type="evidence" value="ECO:0007669"/>
    <property type="project" value="UniProtKB-SubCell"/>
</dbReference>
<accession>A0A2N5ZI85</accession>
<dbReference type="Proteomes" id="UP000234857">
    <property type="component" value="Unassembled WGS sequence"/>
</dbReference>